<comment type="caution">
    <text evidence="6">The sequence shown here is derived from an EMBL/GenBank/DDBJ whole genome shotgun (WGS) entry which is preliminary data.</text>
</comment>
<proteinExistence type="predicted"/>
<dbReference type="EMBL" id="JBHSNW010000011">
    <property type="protein sequence ID" value="MFC5817996.1"/>
    <property type="molecule type" value="Genomic_DNA"/>
</dbReference>
<evidence type="ECO:0000313" key="6">
    <source>
        <dbReference type="EMBL" id="MFC5817996.1"/>
    </source>
</evidence>
<dbReference type="Gene3D" id="3.20.20.30">
    <property type="entry name" value="Luciferase-like domain"/>
    <property type="match status" value="1"/>
</dbReference>
<sequence>MTDAVVGDRVRGLYADPGKIHQVDHTGEHFAVRGPLNAPRPLQGHPLLVQAGSSEDGRSSPPATPRPSSPRSRRWRRRARSTPT</sequence>
<evidence type="ECO:0000313" key="7">
    <source>
        <dbReference type="Proteomes" id="UP001596096"/>
    </source>
</evidence>
<accession>A0ABW1BXG3</accession>
<keyword evidence="1" id="KW-0285">Flavoprotein</keyword>
<dbReference type="InterPro" id="IPR036661">
    <property type="entry name" value="Luciferase-like_sf"/>
</dbReference>
<evidence type="ECO:0000256" key="3">
    <source>
        <dbReference type="ARBA" id="ARBA00023002"/>
    </source>
</evidence>
<evidence type="ECO:0000256" key="5">
    <source>
        <dbReference type="SAM" id="MobiDB-lite"/>
    </source>
</evidence>
<feature type="region of interest" description="Disordered" evidence="5">
    <location>
        <begin position="31"/>
        <end position="84"/>
    </location>
</feature>
<evidence type="ECO:0000256" key="1">
    <source>
        <dbReference type="ARBA" id="ARBA00022630"/>
    </source>
</evidence>
<reference evidence="7" key="1">
    <citation type="journal article" date="2019" name="Int. J. Syst. Evol. Microbiol.">
        <title>The Global Catalogue of Microorganisms (GCM) 10K type strain sequencing project: providing services to taxonomists for standard genome sequencing and annotation.</title>
        <authorList>
            <consortium name="The Broad Institute Genomics Platform"/>
            <consortium name="The Broad Institute Genome Sequencing Center for Infectious Disease"/>
            <person name="Wu L."/>
            <person name="Ma J."/>
        </authorList>
    </citation>
    <scope>NUCLEOTIDE SEQUENCE [LARGE SCALE GENOMIC DNA]</scope>
    <source>
        <strain evidence="7">CGMCC 4.7106</strain>
    </source>
</reference>
<name>A0ABW1BXG3_9ACTN</name>
<dbReference type="SUPFAM" id="SSF51679">
    <property type="entry name" value="Bacterial luciferase-like"/>
    <property type="match status" value="1"/>
</dbReference>
<protein>
    <submittedName>
        <fullName evidence="6">Uncharacterized protein</fullName>
    </submittedName>
</protein>
<keyword evidence="7" id="KW-1185">Reference proteome</keyword>
<evidence type="ECO:0000256" key="2">
    <source>
        <dbReference type="ARBA" id="ARBA00022643"/>
    </source>
</evidence>
<dbReference type="Proteomes" id="UP001596096">
    <property type="component" value="Unassembled WGS sequence"/>
</dbReference>
<dbReference type="RefSeq" id="WP_372452467.1">
    <property type="nucleotide sequence ID" value="NZ_JAHKRN010000026.1"/>
</dbReference>
<dbReference type="PANTHER" id="PTHR30011">
    <property type="entry name" value="ALKANESULFONATE MONOOXYGENASE-RELATED"/>
    <property type="match status" value="1"/>
</dbReference>
<keyword evidence="4" id="KW-0503">Monooxygenase</keyword>
<dbReference type="InterPro" id="IPR051260">
    <property type="entry name" value="Diverse_substr_monoxygenases"/>
</dbReference>
<evidence type="ECO:0000256" key="4">
    <source>
        <dbReference type="ARBA" id="ARBA00023033"/>
    </source>
</evidence>
<feature type="compositionally biased region" description="Basic residues" evidence="5">
    <location>
        <begin position="71"/>
        <end position="84"/>
    </location>
</feature>
<dbReference type="PANTHER" id="PTHR30011:SF16">
    <property type="entry name" value="C2H2 FINGER DOMAIN TRANSCRIPTION FACTOR (EUROFUNG)-RELATED"/>
    <property type="match status" value="1"/>
</dbReference>
<keyword evidence="3" id="KW-0560">Oxidoreductase</keyword>
<keyword evidence="2" id="KW-0288">FMN</keyword>
<organism evidence="6 7">
    <name type="scientific">Nonomuraea harbinensis</name>
    <dbReference type="NCBI Taxonomy" id="1286938"/>
    <lineage>
        <taxon>Bacteria</taxon>
        <taxon>Bacillati</taxon>
        <taxon>Actinomycetota</taxon>
        <taxon>Actinomycetes</taxon>
        <taxon>Streptosporangiales</taxon>
        <taxon>Streptosporangiaceae</taxon>
        <taxon>Nonomuraea</taxon>
    </lineage>
</organism>
<gene>
    <name evidence="6" type="ORF">ACFPUY_23080</name>
</gene>